<keyword evidence="4" id="KW-1185">Reference proteome</keyword>
<reference evidence="3" key="2">
    <citation type="submission" date="2022-09" db="EMBL/GenBank/DDBJ databases">
        <title>Biosynthetic gene clusters of Dactylosporangioum fulvum.</title>
        <authorList>
            <person name="Caradec T."/>
        </authorList>
    </citation>
    <scope>NUCLEOTIDE SEQUENCE</scope>
    <source>
        <strain evidence="3">NRRL B-16292</strain>
    </source>
</reference>
<feature type="compositionally biased region" description="Low complexity" evidence="1">
    <location>
        <begin position="71"/>
        <end position="85"/>
    </location>
</feature>
<protein>
    <submittedName>
        <fullName evidence="3">Uncharacterized protein</fullName>
    </submittedName>
</protein>
<organism evidence="3 4">
    <name type="scientific">Dactylosporangium fulvum</name>
    <dbReference type="NCBI Taxonomy" id="53359"/>
    <lineage>
        <taxon>Bacteria</taxon>
        <taxon>Bacillati</taxon>
        <taxon>Actinomycetota</taxon>
        <taxon>Actinomycetes</taxon>
        <taxon>Micromonosporales</taxon>
        <taxon>Micromonosporaceae</taxon>
        <taxon>Dactylosporangium</taxon>
    </lineage>
</organism>
<dbReference type="SUPFAM" id="SSF69304">
    <property type="entry name" value="Tricorn protease N-terminal domain"/>
    <property type="match status" value="1"/>
</dbReference>
<accession>A0ABY5W103</accession>
<evidence type="ECO:0000313" key="3">
    <source>
        <dbReference type="EMBL" id="UWP83590.1"/>
    </source>
</evidence>
<dbReference type="Proteomes" id="UP001059617">
    <property type="component" value="Chromosome"/>
</dbReference>
<dbReference type="RefSeq" id="WP_259861386.1">
    <property type="nucleotide sequence ID" value="NZ_BAAAST010000087.1"/>
</dbReference>
<feature type="transmembrane region" description="Helical" evidence="2">
    <location>
        <begin position="42"/>
        <end position="62"/>
    </location>
</feature>
<dbReference type="EMBL" id="CP073720">
    <property type="protein sequence ID" value="UWP83590.1"/>
    <property type="molecule type" value="Genomic_DNA"/>
</dbReference>
<evidence type="ECO:0000256" key="1">
    <source>
        <dbReference type="SAM" id="MobiDB-lite"/>
    </source>
</evidence>
<dbReference type="InterPro" id="IPR011042">
    <property type="entry name" value="6-blade_b-propeller_TolB-like"/>
</dbReference>
<dbReference type="Gene3D" id="2.120.10.30">
    <property type="entry name" value="TolB, C-terminal domain"/>
    <property type="match status" value="1"/>
</dbReference>
<proteinExistence type="predicted"/>
<keyword evidence="2" id="KW-0472">Membrane</keyword>
<feature type="region of interest" description="Disordered" evidence="1">
    <location>
        <begin position="383"/>
        <end position="408"/>
    </location>
</feature>
<feature type="compositionally biased region" description="Low complexity" evidence="1">
    <location>
        <begin position="92"/>
        <end position="109"/>
    </location>
</feature>
<keyword evidence="2" id="KW-1133">Transmembrane helix</keyword>
<feature type="region of interest" description="Disordered" evidence="1">
    <location>
        <begin position="63"/>
        <end position="126"/>
    </location>
</feature>
<evidence type="ECO:0000256" key="2">
    <source>
        <dbReference type="SAM" id="Phobius"/>
    </source>
</evidence>
<sequence length="408" mass="42181">MNSVNSRQFHADLAEIADLATPVDLHARVLHGSKRQSQRRTALVSIAAFAIVAASGAAFALAPRSNDSTEPGSVPTVSSTDTTSPETPPTPTGSTAPSSAPASDTSGTSNVSAKLTLGPWTTSSGKQSLPGTLYYLTGATTGSTEPIKINLLAGGILRTTTLRGPVGQYGCARQSIVFSPDGNSVAWVEGGNQQSNSGTLVVASLHDGGQKVVTSGPVRCDGGSGPKWMPDSRGLIVSTAHGNKADVNIVNVNTGATTAAPAAWGDYLAWSANGAYVAYAEQDNIVVATAAGTVTKRVPYDINCCTGGFSVQSISNDGRYVGVSYHNSDPSTVRNAMKIVDLTTGKEVDLGRTPPPNGSIQIILTGTDRLFCIKITDTSTDVELNRPGNQESLSIPLTGQPQIRAYHP</sequence>
<reference evidence="3" key="1">
    <citation type="submission" date="2021-04" db="EMBL/GenBank/DDBJ databases">
        <authorList>
            <person name="Hartkoorn R.C."/>
            <person name="Beaudoing E."/>
            <person name="Hot D."/>
        </authorList>
    </citation>
    <scope>NUCLEOTIDE SEQUENCE</scope>
    <source>
        <strain evidence="3">NRRL B-16292</strain>
    </source>
</reference>
<name>A0ABY5W103_9ACTN</name>
<feature type="compositionally biased region" description="Polar residues" evidence="1">
    <location>
        <begin position="383"/>
        <end position="401"/>
    </location>
</feature>
<keyword evidence="2" id="KW-0812">Transmembrane</keyword>
<evidence type="ECO:0000313" key="4">
    <source>
        <dbReference type="Proteomes" id="UP001059617"/>
    </source>
</evidence>
<gene>
    <name evidence="3" type="ORF">Dfulv_04735</name>
</gene>